<dbReference type="AlphaFoldDB" id="A0A2I0URJ0"/>
<reference evidence="2" key="2">
    <citation type="submission" date="2017-12" db="EMBL/GenBank/DDBJ databases">
        <title>Genome sequence of the Bar-tailed Godwit (Limosa lapponica baueri).</title>
        <authorList>
            <person name="Lima N.C.B."/>
            <person name="Parody-Merino A.M."/>
            <person name="Battley P.F."/>
            <person name="Fidler A.E."/>
            <person name="Prosdocimi F."/>
        </authorList>
    </citation>
    <scope>NUCLEOTIDE SEQUENCE [LARGE SCALE GENOMIC DNA]</scope>
</reference>
<reference evidence="2" key="1">
    <citation type="submission" date="2017-11" db="EMBL/GenBank/DDBJ databases">
        <authorList>
            <person name="Lima N.C."/>
            <person name="Parody-Merino A.M."/>
            <person name="Battley P.F."/>
            <person name="Fidler A.E."/>
            <person name="Prosdocimi F."/>
        </authorList>
    </citation>
    <scope>NUCLEOTIDE SEQUENCE [LARGE SCALE GENOMIC DNA]</scope>
</reference>
<accession>A0A2I0URJ0</accession>
<name>A0A2I0URJ0_LIMLA</name>
<sequence>MEFEIKMDFDLYTGIISYNMTSHFKHRIQPWYGKKHSPRAFEEFWLFYWCDGSSESESPIATVRRQEASLQWSLVHGMVPSALQSLLCPARAAPAGQQVCRSSDLVWKRPPLTSSACQDKEWPCVPMHTSVLKGRLPSGLREKLNSCGKNILRSDHTLSRAPSGIEKIGGVVMTMEDQGPSEEVLSGLTILEEKNSDLIGIQNCDAEALELFI</sequence>
<dbReference type="Proteomes" id="UP000233556">
    <property type="component" value="Unassembled WGS sequence"/>
</dbReference>
<dbReference type="EMBL" id="KZ505648">
    <property type="protein sequence ID" value="PKU48646.1"/>
    <property type="molecule type" value="Genomic_DNA"/>
</dbReference>
<keyword evidence="2" id="KW-1185">Reference proteome</keyword>
<organism evidence="1 2">
    <name type="scientific">Limosa lapponica baueri</name>
    <dbReference type="NCBI Taxonomy" id="1758121"/>
    <lineage>
        <taxon>Eukaryota</taxon>
        <taxon>Metazoa</taxon>
        <taxon>Chordata</taxon>
        <taxon>Craniata</taxon>
        <taxon>Vertebrata</taxon>
        <taxon>Euteleostomi</taxon>
        <taxon>Archelosauria</taxon>
        <taxon>Archosauria</taxon>
        <taxon>Dinosauria</taxon>
        <taxon>Saurischia</taxon>
        <taxon>Theropoda</taxon>
        <taxon>Coelurosauria</taxon>
        <taxon>Aves</taxon>
        <taxon>Neognathae</taxon>
        <taxon>Neoaves</taxon>
        <taxon>Charadriiformes</taxon>
        <taxon>Scolopacidae</taxon>
        <taxon>Limosa</taxon>
    </lineage>
</organism>
<proteinExistence type="predicted"/>
<protein>
    <submittedName>
        <fullName evidence="1">Uncharacterized protein</fullName>
    </submittedName>
</protein>
<evidence type="ECO:0000313" key="2">
    <source>
        <dbReference type="Proteomes" id="UP000233556"/>
    </source>
</evidence>
<evidence type="ECO:0000313" key="1">
    <source>
        <dbReference type="EMBL" id="PKU48646.1"/>
    </source>
</evidence>
<gene>
    <name evidence="1" type="ORF">llap_970</name>
</gene>